<evidence type="ECO:0000313" key="2">
    <source>
        <dbReference type="EMBL" id="KAL2344838.1"/>
    </source>
</evidence>
<name>A0ABD1NB58_9FABA</name>
<protein>
    <submittedName>
        <fullName evidence="2">Uncharacterized protein</fullName>
    </submittedName>
</protein>
<reference evidence="2 3" key="1">
    <citation type="submission" date="2024-08" db="EMBL/GenBank/DDBJ databases">
        <title>Insights into the chromosomal genome structure of Flemingia macrophylla.</title>
        <authorList>
            <person name="Ding Y."/>
            <person name="Zhao Y."/>
            <person name="Bi W."/>
            <person name="Wu M."/>
            <person name="Zhao G."/>
            <person name="Gong Y."/>
            <person name="Li W."/>
            <person name="Zhang P."/>
        </authorList>
    </citation>
    <scope>NUCLEOTIDE SEQUENCE [LARGE SCALE GENOMIC DNA]</scope>
    <source>
        <strain evidence="2">DYQJB</strain>
        <tissue evidence="2">Leaf</tissue>
    </source>
</reference>
<comment type="caution">
    <text evidence="2">The sequence shown here is derived from an EMBL/GenBank/DDBJ whole genome shotgun (WGS) entry which is preliminary data.</text>
</comment>
<gene>
    <name evidence="2" type="ORF">Fmac_006123</name>
</gene>
<feature type="compositionally biased region" description="Basic residues" evidence="1">
    <location>
        <begin position="52"/>
        <end position="61"/>
    </location>
</feature>
<organism evidence="2 3">
    <name type="scientific">Flemingia macrophylla</name>
    <dbReference type="NCBI Taxonomy" id="520843"/>
    <lineage>
        <taxon>Eukaryota</taxon>
        <taxon>Viridiplantae</taxon>
        <taxon>Streptophyta</taxon>
        <taxon>Embryophyta</taxon>
        <taxon>Tracheophyta</taxon>
        <taxon>Spermatophyta</taxon>
        <taxon>Magnoliopsida</taxon>
        <taxon>eudicotyledons</taxon>
        <taxon>Gunneridae</taxon>
        <taxon>Pentapetalae</taxon>
        <taxon>rosids</taxon>
        <taxon>fabids</taxon>
        <taxon>Fabales</taxon>
        <taxon>Fabaceae</taxon>
        <taxon>Papilionoideae</taxon>
        <taxon>50 kb inversion clade</taxon>
        <taxon>NPAAA clade</taxon>
        <taxon>indigoferoid/millettioid clade</taxon>
        <taxon>Phaseoleae</taxon>
        <taxon>Flemingia</taxon>
    </lineage>
</organism>
<evidence type="ECO:0000256" key="1">
    <source>
        <dbReference type="SAM" id="MobiDB-lite"/>
    </source>
</evidence>
<proteinExistence type="predicted"/>
<accession>A0ABD1NB58</accession>
<keyword evidence="3" id="KW-1185">Reference proteome</keyword>
<dbReference type="AlphaFoldDB" id="A0ABD1NB58"/>
<feature type="region of interest" description="Disordered" evidence="1">
    <location>
        <begin position="51"/>
        <end position="76"/>
    </location>
</feature>
<sequence>MGLATLLYLLHENWPVRFAILKSSKAPSIDIEVLSHTNSCFVHCNQRSRSSQLHKKKVKAKKANEAQDKKRKAPKPYLSIKHDIVSDAGKPSSPTLPPSFFVPPSSLVYQQAEKIHEVSSIRQQALELALSIATNYASEATTLDL</sequence>
<dbReference type="Proteomes" id="UP001603857">
    <property type="component" value="Unassembled WGS sequence"/>
</dbReference>
<evidence type="ECO:0000313" key="3">
    <source>
        <dbReference type="Proteomes" id="UP001603857"/>
    </source>
</evidence>
<dbReference type="EMBL" id="JBGMDY010000002">
    <property type="protein sequence ID" value="KAL2344838.1"/>
    <property type="molecule type" value="Genomic_DNA"/>
</dbReference>